<dbReference type="InterPro" id="IPR036046">
    <property type="entry name" value="Acylphosphatase-like_dom_sf"/>
</dbReference>
<dbReference type="Gene3D" id="3.30.70.100">
    <property type="match status" value="1"/>
</dbReference>
<dbReference type="InterPro" id="IPR001792">
    <property type="entry name" value="Acylphosphatase-like_dom"/>
</dbReference>
<geneLocation type="plasmid" evidence="8">
    <name>pob3b1</name>
</geneLocation>
<dbReference type="PANTHER" id="PTHR47268:SF4">
    <property type="entry name" value="ACYLPHOSPHATASE"/>
    <property type="match status" value="1"/>
</dbReference>
<dbReference type="KEGG" id="mtw:CQW49_22080"/>
<name>A0A2D2D6M2_METT3</name>
<dbReference type="AlphaFoldDB" id="A0A2D2D6M2"/>
<feature type="active site" evidence="4">
    <location>
        <position position="22"/>
    </location>
</feature>
<evidence type="ECO:0000313" key="7">
    <source>
        <dbReference type="EMBL" id="ATQ70671.1"/>
    </source>
</evidence>
<evidence type="ECO:0000256" key="2">
    <source>
        <dbReference type="ARBA" id="ARBA00012150"/>
    </source>
</evidence>
<keyword evidence="7" id="KW-0614">Plasmid</keyword>
<dbReference type="Proteomes" id="UP000230709">
    <property type="component" value="Plasmid pOB3b1"/>
</dbReference>
<dbReference type="PANTHER" id="PTHR47268">
    <property type="entry name" value="ACYLPHOSPHATASE"/>
    <property type="match status" value="1"/>
</dbReference>
<comment type="catalytic activity">
    <reaction evidence="3 4">
        <text>an acyl phosphate + H2O = a carboxylate + phosphate + H(+)</text>
        <dbReference type="Rhea" id="RHEA:14965"/>
        <dbReference type="ChEBI" id="CHEBI:15377"/>
        <dbReference type="ChEBI" id="CHEBI:15378"/>
        <dbReference type="ChEBI" id="CHEBI:29067"/>
        <dbReference type="ChEBI" id="CHEBI:43474"/>
        <dbReference type="ChEBI" id="CHEBI:59918"/>
        <dbReference type="EC" id="3.6.1.7"/>
    </reaction>
</comment>
<feature type="domain" description="Acylphosphatase-like" evidence="6">
    <location>
        <begin position="7"/>
        <end position="99"/>
    </location>
</feature>
<dbReference type="PRINTS" id="PR00112">
    <property type="entry name" value="ACYLPHPHTASE"/>
</dbReference>
<dbReference type="PROSITE" id="PS51160">
    <property type="entry name" value="ACYLPHOSPHATASE_3"/>
    <property type="match status" value="1"/>
</dbReference>
<sequence length="101" mass="10609">MNAWTRVARIIVAGRVQNVGYRVFVAREAGRLHLFGWVRNRSDGSVETVVAGPKSMVAEFLALAARGPATAQIDAVRIEDAGAHAVSEGGGEHGFVAAPAI</sequence>
<evidence type="ECO:0000313" key="8">
    <source>
        <dbReference type="Proteomes" id="UP000230709"/>
    </source>
</evidence>
<dbReference type="STRING" id="595536.GCA_000178815_00291"/>
<evidence type="ECO:0000259" key="6">
    <source>
        <dbReference type="PROSITE" id="PS51160"/>
    </source>
</evidence>
<evidence type="ECO:0000256" key="5">
    <source>
        <dbReference type="RuleBase" id="RU004168"/>
    </source>
</evidence>
<organism evidence="7 8">
    <name type="scientific">Methylosinus trichosporium (strain ATCC 35070 / NCIMB 11131 / UNIQEM 75 / OB3b)</name>
    <dbReference type="NCBI Taxonomy" id="595536"/>
    <lineage>
        <taxon>Bacteria</taxon>
        <taxon>Pseudomonadati</taxon>
        <taxon>Pseudomonadota</taxon>
        <taxon>Alphaproteobacteria</taxon>
        <taxon>Hyphomicrobiales</taxon>
        <taxon>Methylocystaceae</taxon>
        <taxon>Methylosinus</taxon>
    </lineage>
</organism>
<evidence type="ECO:0000256" key="4">
    <source>
        <dbReference type="PROSITE-ProRule" id="PRU00520"/>
    </source>
</evidence>
<dbReference type="EMBL" id="CP023738">
    <property type="protein sequence ID" value="ATQ70671.1"/>
    <property type="molecule type" value="Genomic_DNA"/>
</dbReference>
<reference evidence="8" key="1">
    <citation type="submission" date="2017-10" db="EMBL/GenBank/DDBJ databases">
        <title>Completed PacBio SMRT sequence of Methylosinus trichosporium OB3b reveals presence of a third large plasmid.</title>
        <authorList>
            <person name="Charles T.C."/>
            <person name="Lynch M.D.J."/>
            <person name="Heil J.R."/>
            <person name="Cheng J."/>
        </authorList>
    </citation>
    <scope>NUCLEOTIDE SEQUENCE [LARGE SCALE GENOMIC DNA]</scope>
    <source>
        <strain evidence="8">OB3b</strain>
        <plasmid evidence="8">pob3b1</plasmid>
    </source>
</reference>
<accession>A0A2D2D6M2</accession>
<dbReference type="Pfam" id="PF00708">
    <property type="entry name" value="Acylphosphatase"/>
    <property type="match status" value="1"/>
</dbReference>
<dbReference type="GO" id="GO:0003998">
    <property type="term" value="F:acylphosphatase activity"/>
    <property type="evidence" value="ECO:0007669"/>
    <property type="project" value="UniProtKB-EC"/>
</dbReference>
<protein>
    <recommendedName>
        <fullName evidence="2 4">acylphosphatase</fullName>
        <ecNumber evidence="2 4">3.6.1.7</ecNumber>
    </recommendedName>
</protein>
<dbReference type="InterPro" id="IPR020456">
    <property type="entry name" value="Acylphosphatase"/>
</dbReference>
<evidence type="ECO:0000256" key="1">
    <source>
        <dbReference type="ARBA" id="ARBA00005614"/>
    </source>
</evidence>
<keyword evidence="8" id="KW-1185">Reference proteome</keyword>
<feature type="active site" evidence="4">
    <location>
        <position position="40"/>
    </location>
</feature>
<proteinExistence type="inferred from homology"/>
<dbReference type="InterPro" id="IPR017968">
    <property type="entry name" value="Acylphosphatase_CS"/>
</dbReference>
<dbReference type="SUPFAM" id="SSF54975">
    <property type="entry name" value="Acylphosphatase/BLUF domain-like"/>
    <property type="match status" value="1"/>
</dbReference>
<keyword evidence="4" id="KW-0378">Hydrolase</keyword>
<dbReference type="EC" id="3.6.1.7" evidence="2 4"/>
<comment type="similarity">
    <text evidence="1 5">Belongs to the acylphosphatase family.</text>
</comment>
<dbReference type="PROSITE" id="PS00151">
    <property type="entry name" value="ACYLPHOSPHATASE_2"/>
    <property type="match status" value="1"/>
</dbReference>
<evidence type="ECO:0000256" key="3">
    <source>
        <dbReference type="ARBA" id="ARBA00047645"/>
    </source>
</evidence>
<gene>
    <name evidence="7" type="ORF">CQW49_22080</name>
</gene>